<name>A0ABR4IG34_9EURO</name>
<sequence length="64" mass="7409">MKISEVHDGGDYDDVDQFILRSDENYEELVMLWSSLVRSGLIAYAILDGEQSRYYGVKEDQCWG</sequence>
<comment type="caution">
    <text evidence="1">The sequence shown here is derived from an EMBL/GenBank/DDBJ whole genome shotgun (WGS) entry which is preliminary data.</text>
</comment>
<proteinExistence type="predicted"/>
<dbReference type="EMBL" id="JBFXLU010000472">
    <property type="protein sequence ID" value="KAL2825853.1"/>
    <property type="molecule type" value="Genomic_DNA"/>
</dbReference>
<evidence type="ECO:0000313" key="1">
    <source>
        <dbReference type="EMBL" id="KAL2825853.1"/>
    </source>
</evidence>
<dbReference type="Proteomes" id="UP001610446">
    <property type="component" value="Unassembled WGS sequence"/>
</dbReference>
<protein>
    <submittedName>
        <fullName evidence="1">Uncharacterized protein</fullName>
    </submittedName>
</protein>
<organism evidence="1 2">
    <name type="scientific">Aspergillus pseudoustus</name>
    <dbReference type="NCBI Taxonomy" id="1810923"/>
    <lineage>
        <taxon>Eukaryota</taxon>
        <taxon>Fungi</taxon>
        <taxon>Dikarya</taxon>
        <taxon>Ascomycota</taxon>
        <taxon>Pezizomycotina</taxon>
        <taxon>Eurotiomycetes</taxon>
        <taxon>Eurotiomycetidae</taxon>
        <taxon>Eurotiales</taxon>
        <taxon>Aspergillaceae</taxon>
        <taxon>Aspergillus</taxon>
        <taxon>Aspergillus subgen. Nidulantes</taxon>
    </lineage>
</organism>
<keyword evidence="2" id="KW-1185">Reference proteome</keyword>
<evidence type="ECO:0000313" key="2">
    <source>
        <dbReference type="Proteomes" id="UP001610446"/>
    </source>
</evidence>
<accession>A0ABR4IG34</accession>
<reference evidence="1 2" key="1">
    <citation type="submission" date="2024-07" db="EMBL/GenBank/DDBJ databases">
        <title>Section-level genome sequencing and comparative genomics of Aspergillus sections Usti and Cavernicolus.</title>
        <authorList>
            <consortium name="Lawrence Berkeley National Laboratory"/>
            <person name="Nybo J.L."/>
            <person name="Vesth T.C."/>
            <person name="Theobald S."/>
            <person name="Frisvad J.C."/>
            <person name="Larsen T.O."/>
            <person name="Kjaerboelling I."/>
            <person name="Rothschild-Mancinelli K."/>
            <person name="Lyhne E.K."/>
            <person name="Kogle M.E."/>
            <person name="Barry K."/>
            <person name="Clum A."/>
            <person name="Na H."/>
            <person name="Ledsgaard L."/>
            <person name="Lin J."/>
            <person name="Lipzen A."/>
            <person name="Kuo A."/>
            <person name="Riley R."/>
            <person name="Mondo S."/>
            <person name="Labutti K."/>
            <person name="Haridas S."/>
            <person name="Pangalinan J."/>
            <person name="Salamov A.A."/>
            <person name="Simmons B.A."/>
            <person name="Magnuson J.K."/>
            <person name="Chen J."/>
            <person name="Drula E."/>
            <person name="Henrissat B."/>
            <person name="Wiebenga A."/>
            <person name="Lubbers R.J."/>
            <person name="Gomes A.C."/>
            <person name="Makela M.R."/>
            <person name="Stajich J."/>
            <person name="Grigoriev I.V."/>
            <person name="Mortensen U.H."/>
            <person name="De Vries R.P."/>
            <person name="Baker S.E."/>
            <person name="Andersen M.R."/>
        </authorList>
    </citation>
    <scope>NUCLEOTIDE SEQUENCE [LARGE SCALE GENOMIC DNA]</scope>
    <source>
        <strain evidence="1 2">CBS 123904</strain>
    </source>
</reference>
<gene>
    <name evidence="1" type="ORF">BJY01DRAFT_230054</name>
</gene>